<organism evidence="2 3">
    <name type="scientific">Puccinia graminis f. sp. tritici</name>
    <dbReference type="NCBI Taxonomy" id="56615"/>
    <lineage>
        <taxon>Eukaryota</taxon>
        <taxon>Fungi</taxon>
        <taxon>Dikarya</taxon>
        <taxon>Basidiomycota</taxon>
        <taxon>Pucciniomycotina</taxon>
        <taxon>Pucciniomycetes</taxon>
        <taxon>Pucciniales</taxon>
        <taxon>Pucciniaceae</taxon>
        <taxon>Puccinia</taxon>
    </lineage>
</organism>
<comment type="caution">
    <text evidence="2">The sequence shown here is derived from an EMBL/GenBank/DDBJ whole genome shotgun (WGS) entry which is preliminary data.</text>
</comment>
<keyword evidence="3" id="KW-1185">Reference proteome</keyword>
<proteinExistence type="predicted"/>
<dbReference type="Proteomes" id="UP000324748">
    <property type="component" value="Unassembled WGS sequence"/>
</dbReference>
<gene>
    <name evidence="2" type="ORF">PGT21_011264</name>
</gene>
<protein>
    <submittedName>
        <fullName evidence="2">Uncharacterized protein</fullName>
    </submittedName>
</protein>
<reference evidence="2 3" key="1">
    <citation type="submission" date="2019-05" db="EMBL/GenBank/DDBJ databases">
        <title>Emergence of the Ug99 lineage of the wheat stem rust pathogen through somatic hybridization.</title>
        <authorList>
            <person name="Li F."/>
            <person name="Upadhyaya N.M."/>
            <person name="Sperschneider J."/>
            <person name="Matny O."/>
            <person name="Nguyen-Phuc H."/>
            <person name="Mago R."/>
            <person name="Raley C."/>
            <person name="Miller M.E."/>
            <person name="Silverstein K.A.T."/>
            <person name="Henningsen E."/>
            <person name="Hirsch C.D."/>
            <person name="Visser B."/>
            <person name="Pretorius Z.A."/>
            <person name="Steffenson B.J."/>
            <person name="Schwessinger B."/>
            <person name="Dodds P.N."/>
            <person name="Figueroa M."/>
        </authorList>
    </citation>
    <scope>NUCLEOTIDE SEQUENCE [LARGE SCALE GENOMIC DNA]</scope>
    <source>
        <strain evidence="2">21-0</strain>
    </source>
</reference>
<dbReference type="AlphaFoldDB" id="A0A5B0N2B4"/>
<sequence>MVASKKPTGDPDCPVWIREAKRANVMIKDRAHSIAFVDEDDEEMASDDERHGVGNTIPLSPGDPGYTKRPSQTQGTLLSGWSATQSQRPDILDDTFNESLAEYAELSQLSAGHMLTSVNPGTNPAAASINPGTNPAAATMRPSPVDTRAANMSHAASAPTSARSTTTGPGTTGGLAGQGAAAARRAKAAQPQAALHTTIASFFNPEARAARDQETGMSQFYAEEVQQARVDLASKTTENQDLRHRIEMMQLMMEMQHTNGFGMHGMMQAPMFVQSNAHQNPSSWEVNTNGPVPRAL</sequence>
<name>A0A5B0N2B4_PUCGR</name>
<evidence type="ECO:0000313" key="3">
    <source>
        <dbReference type="Proteomes" id="UP000324748"/>
    </source>
</evidence>
<accession>A0A5B0N2B4</accession>
<feature type="region of interest" description="Disordered" evidence="1">
    <location>
        <begin position="42"/>
        <end position="75"/>
    </location>
</feature>
<feature type="region of interest" description="Disordered" evidence="1">
    <location>
        <begin position="149"/>
        <end position="186"/>
    </location>
</feature>
<dbReference type="PANTHER" id="PTHR34409:SF1">
    <property type="entry name" value="MYB-LIKE DOMAIN-CONTAINING PROTEIN"/>
    <property type="match status" value="1"/>
</dbReference>
<feature type="compositionally biased region" description="Low complexity" evidence="1">
    <location>
        <begin position="155"/>
        <end position="169"/>
    </location>
</feature>
<evidence type="ECO:0000256" key="1">
    <source>
        <dbReference type="SAM" id="MobiDB-lite"/>
    </source>
</evidence>
<dbReference type="PANTHER" id="PTHR34409">
    <property type="entry name" value="SET DOMAIN-CONTAINING PROTEIN"/>
    <property type="match status" value="1"/>
</dbReference>
<dbReference type="EMBL" id="VSWC01000119">
    <property type="protein sequence ID" value="KAA1082706.1"/>
    <property type="molecule type" value="Genomic_DNA"/>
</dbReference>
<evidence type="ECO:0000313" key="2">
    <source>
        <dbReference type="EMBL" id="KAA1082706.1"/>
    </source>
</evidence>